<gene>
    <name evidence="1" type="ORF">OS493_034098</name>
</gene>
<protein>
    <recommendedName>
        <fullName evidence="3">Centromere protein P</fullName>
    </recommendedName>
</protein>
<reference evidence="1" key="1">
    <citation type="submission" date="2023-01" db="EMBL/GenBank/DDBJ databases">
        <title>Genome assembly of the deep-sea coral Lophelia pertusa.</title>
        <authorList>
            <person name="Herrera S."/>
            <person name="Cordes E."/>
        </authorList>
    </citation>
    <scope>NUCLEOTIDE SEQUENCE</scope>
    <source>
        <strain evidence="1">USNM1676648</strain>
        <tissue evidence="1">Polyp</tissue>
    </source>
</reference>
<dbReference type="PANTHER" id="PTHR28577">
    <property type="entry name" value="CENTROMERE PROTEIN P"/>
    <property type="match status" value="1"/>
</dbReference>
<comment type="caution">
    <text evidence="1">The sequence shown here is derived from an EMBL/GenBank/DDBJ whole genome shotgun (WGS) entry which is preliminary data.</text>
</comment>
<evidence type="ECO:0000313" key="2">
    <source>
        <dbReference type="Proteomes" id="UP001163046"/>
    </source>
</evidence>
<dbReference type="EMBL" id="MU827348">
    <property type="protein sequence ID" value="KAJ7352747.1"/>
    <property type="molecule type" value="Genomic_DNA"/>
</dbReference>
<dbReference type="GO" id="GO:0000775">
    <property type="term" value="C:chromosome, centromeric region"/>
    <property type="evidence" value="ECO:0007669"/>
    <property type="project" value="InterPro"/>
</dbReference>
<dbReference type="Pfam" id="PF13096">
    <property type="entry name" value="CENP-P"/>
    <property type="match status" value="1"/>
</dbReference>
<dbReference type="Proteomes" id="UP001163046">
    <property type="component" value="Unassembled WGS sequence"/>
</dbReference>
<evidence type="ECO:0008006" key="3">
    <source>
        <dbReference type="Google" id="ProtNLM"/>
    </source>
</evidence>
<organism evidence="1 2">
    <name type="scientific">Desmophyllum pertusum</name>
    <dbReference type="NCBI Taxonomy" id="174260"/>
    <lineage>
        <taxon>Eukaryota</taxon>
        <taxon>Metazoa</taxon>
        <taxon>Cnidaria</taxon>
        <taxon>Anthozoa</taxon>
        <taxon>Hexacorallia</taxon>
        <taxon>Scleractinia</taxon>
        <taxon>Caryophylliina</taxon>
        <taxon>Caryophylliidae</taxon>
        <taxon>Desmophyllum</taxon>
    </lineage>
</organism>
<dbReference type="InterPro" id="IPR027801">
    <property type="entry name" value="CENP-P"/>
</dbReference>
<dbReference type="OrthoDB" id="5976950at2759"/>
<proteinExistence type="predicted"/>
<evidence type="ECO:0000313" key="1">
    <source>
        <dbReference type="EMBL" id="KAJ7352747.1"/>
    </source>
</evidence>
<dbReference type="GO" id="GO:0034080">
    <property type="term" value="P:CENP-A containing chromatin assembly"/>
    <property type="evidence" value="ECO:0007669"/>
    <property type="project" value="InterPro"/>
</dbReference>
<keyword evidence="2" id="KW-1185">Reference proteome</keyword>
<name>A0A9W9YJ24_9CNID</name>
<accession>A0A9W9YJ24</accession>
<dbReference type="AlphaFoldDB" id="A0A9W9YJ24"/>
<sequence length="195" mass="22277">MSGTCQRIPFAVEFEVKEVEQKDSTFSSENEDSEHMKDSTTVLTRLKVNVTDPLAEQELSNFVRTVEEGKALQPFFIGLMQYAEWHSNRQRTFDHFNMKYPEVVHSIGVSTASQVIQLHNRSKPGLVFTVLWRLDISESGRVMPDLQIHATAPLKRTGQRDKYALLKSVPQQFQKVLPILGIEQTIEVVIGMLCR</sequence>
<dbReference type="GO" id="GO:0005634">
    <property type="term" value="C:nucleus"/>
    <property type="evidence" value="ECO:0007669"/>
    <property type="project" value="TreeGrafter"/>
</dbReference>
<dbReference type="PANTHER" id="PTHR28577:SF1">
    <property type="entry name" value="CENTROMERE PROTEIN P"/>
    <property type="match status" value="1"/>
</dbReference>